<dbReference type="InterPro" id="IPR013656">
    <property type="entry name" value="PAS_4"/>
</dbReference>
<dbReference type="InterPro" id="IPR001638">
    <property type="entry name" value="Solute-binding_3/MltF_N"/>
</dbReference>
<dbReference type="CDD" id="cd16922">
    <property type="entry name" value="HATPase_EvgS-ArcB-TorS-like"/>
    <property type="match status" value="1"/>
</dbReference>
<dbReference type="GO" id="GO:0005886">
    <property type="term" value="C:plasma membrane"/>
    <property type="evidence" value="ECO:0007669"/>
    <property type="project" value="UniProtKB-SubCell"/>
</dbReference>
<proteinExistence type="predicted"/>
<dbReference type="InterPro" id="IPR036097">
    <property type="entry name" value="HisK_dim/P_sf"/>
</dbReference>
<dbReference type="InterPro" id="IPR001789">
    <property type="entry name" value="Sig_transdc_resp-reg_receiver"/>
</dbReference>
<dbReference type="Proteomes" id="UP000327179">
    <property type="component" value="Chromosome"/>
</dbReference>
<keyword evidence="5 11" id="KW-0732">Signal</keyword>
<dbReference type="SMART" id="SM00062">
    <property type="entry name" value="PBPb"/>
    <property type="match status" value="2"/>
</dbReference>
<dbReference type="SUPFAM" id="SSF55874">
    <property type="entry name" value="ATPase domain of HSP90 chaperone/DNA topoisomerase II/histidine kinase"/>
    <property type="match status" value="1"/>
</dbReference>
<evidence type="ECO:0000259" key="12">
    <source>
        <dbReference type="PROSITE" id="PS50109"/>
    </source>
</evidence>
<dbReference type="InterPro" id="IPR036641">
    <property type="entry name" value="HPT_dom_sf"/>
</dbReference>
<keyword evidence="3 9" id="KW-0597">Phosphoprotein</keyword>
<dbReference type="SMART" id="SM00448">
    <property type="entry name" value="REC"/>
    <property type="match status" value="1"/>
</dbReference>
<keyword evidence="10" id="KW-0812">Transmembrane</keyword>
<evidence type="ECO:0000256" key="5">
    <source>
        <dbReference type="ARBA" id="ARBA00022729"/>
    </source>
</evidence>
<dbReference type="CDD" id="cd00130">
    <property type="entry name" value="PAS"/>
    <property type="match status" value="1"/>
</dbReference>
<reference evidence="15 16" key="1">
    <citation type="submission" date="2019-08" db="EMBL/GenBank/DDBJ databases">
        <title>Whole-genome Sequencing of e-waste polymer degrading bacterium Pseudomonas sp. strain PE08.</title>
        <authorList>
            <person name="Kirdat K."/>
            <person name="Debbarma P."/>
            <person name="Narawade N."/>
            <person name="Suyal D."/>
            <person name="Thorat V."/>
            <person name="Shouche Y."/>
            <person name="Goel R."/>
            <person name="Yadav A."/>
        </authorList>
    </citation>
    <scope>NUCLEOTIDE SEQUENCE [LARGE SCALE GENOMIC DNA]</scope>
    <source>
        <strain evidence="15 16">PE08</strain>
    </source>
</reference>
<protein>
    <recommendedName>
        <fullName evidence="2">histidine kinase</fullName>
        <ecNumber evidence="2">2.7.13.3</ecNumber>
    </recommendedName>
</protein>
<keyword evidence="6" id="KW-0547">Nucleotide-binding</keyword>
<dbReference type="CDD" id="cd13707">
    <property type="entry name" value="PBP2_BvgS_D2"/>
    <property type="match status" value="1"/>
</dbReference>
<dbReference type="PROSITE" id="PS50110">
    <property type="entry name" value="RESPONSE_REGULATORY"/>
    <property type="match status" value="1"/>
</dbReference>
<dbReference type="PROSITE" id="PS50109">
    <property type="entry name" value="HIS_KIN"/>
    <property type="match status" value="1"/>
</dbReference>
<dbReference type="InterPro" id="IPR011006">
    <property type="entry name" value="CheY-like_superfamily"/>
</dbReference>
<dbReference type="Gene3D" id="3.40.50.2300">
    <property type="match status" value="1"/>
</dbReference>
<dbReference type="InterPro" id="IPR000700">
    <property type="entry name" value="PAS-assoc_C"/>
</dbReference>
<dbReference type="GO" id="GO:0009927">
    <property type="term" value="F:histidine phosphotransfer kinase activity"/>
    <property type="evidence" value="ECO:0007669"/>
    <property type="project" value="TreeGrafter"/>
</dbReference>
<dbReference type="InterPro" id="IPR005467">
    <property type="entry name" value="His_kinase_dom"/>
</dbReference>
<dbReference type="SMART" id="SM00388">
    <property type="entry name" value="HisKA"/>
    <property type="match status" value="1"/>
</dbReference>
<dbReference type="SUPFAM" id="SSF53850">
    <property type="entry name" value="Periplasmic binding protein-like II"/>
    <property type="match status" value="2"/>
</dbReference>
<dbReference type="PANTHER" id="PTHR43047">
    <property type="entry name" value="TWO-COMPONENT HISTIDINE PROTEIN KINASE"/>
    <property type="match status" value="1"/>
</dbReference>
<gene>
    <name evidence="15" type="ORF">FXN65_09635</name>
</gene>
<evidence type="ECO:0000259" key="14">
    <source>
        <dbReference type="PROSITE" id="PS50113"/>
    </source>
</evidence>
<dbReference type="Gene3D" id="1.20.120.160">
    <property type="entry name" value="HPT domain"/>
    <property type="match status" value="1"/>
</dbReference>
<dbReference type="GO" id="GO:0005524">
    <property type="term" value="F:ATP binding"/>
    <property type="evidence" value="ECO:0007669"/>
    <property type="project" value="UniProtKB-KW"/>
</dbReference>
<feature type="domain" description="PAC" evidence="14">
    <location>
        <begin position="648"/>
        <end position="704"/>
    </location>
</feature>
<keyword evidence="7" id="KW-0418">Kinase</keyword>
<dbReference type="PRINTS" id="PR00344">
    <property type="entry name" value="BCTRLSENSOR"/>
</dbReference>
<dbReference type="Gene3D" id="3.30.565.10">
    <property type="entry name" value="Histidine kinase-like ATPase, C-terminal domain"/>
    <property type="match status" value="1"/>
</dbReference>
<name>A0A5J6QNA4_9GAMM</name>
<keyword evidence="10" id="KW-0472">Membrane</keyword>
<dbReference type="EC" id="2.7.13.3" evidence="2"/>
<dbReference type="SUPFAM" id="SSF47384">
    <property type="entry name" value="Homodimeric domain of signal transducing histidine kinase"/>
    <property type="match status" value="1"/>
</dbReference>
<feature type="modified residue" description="4-aspartylphosphate" evidence="9">
    <location>
        <position position="1012"/>
    </location>
</feature>
<keyword evidence="8" id="KW-0902">Two-component regulatory system</keyword>
<evidence type="ECO:0000256" key="9">
    <source>
        <dbReference type="PROSITE-ProRule" id="PRU00169"/>
    </source>
</evidence>
<evidence type="ECO:0000256" key="10">
    <source>
        <dbReference type="SAM" id="Phobius"/>
    </source>
</evidence>
<dbReference type="SUPFAM" id="SSF47226">
    <property type="entry name" value="Histidine-containing phosphotransfer domain, HPT domain"/>
    <property type="match status" value="1"/>
</dbReference>
<dbReference type="Pfam" id="PF08448">
    <property type="entry name" value="PAS_4"/>
    <property type="match status" value="1"/>
</dbReference>
<dbReference type="CDD" id="cd17546">
    <property type="entry name" value="REC_hyHK_CKI1_RcsC-like"/>
    <property type="match status" value="1"/>
</dbReference>
<comment type="catalytic activity">
    <reaction evidence="1">
        <text>ATP + protein L-histidine = ADP + protein N-phospho-L-histidine.</text>
        <dbReference type="EC" id="2.7.13.3"/>
    </reaction>
</comment>
<dbReference type="InterPro" id="IPR003661">
    <property type="entry name" value="HisK_dim/P_dom"/>
</dbReference>
<dbReference type="SUPFAM" id="SSF52172">
    <property type="entry name" value="CheY-like"/>
    <property type="match status" value="1"/>
</dbReference>
<keyword evidence="4" id="KW-0808">Transferase</keyword>
<dbReference type="FunFam" id="3.30.565.10:FF:000010">
    <property type="entry name" value="Sensor histidine kinase RcsC"/>
    <property type="match status" value="1"/>
</dbReference>
<organism evidence="15 16">
    <name type="scientific">Metapseudomonas lalkuanensis</name>
    <dbReference type="NCBI Taxonomy" id="2604832"/>
    <lineage>
        <taxon>Bacteria</taxon>
        <taxon>Pseudomonadati</taxon>
        <taxon>Pseudomonadota</taxon>
        <taxon>Gammaproteobacteria</taxon>
        <taxon>Pseudomonadales</taxon>
        <taxon>Pseudomonadaceae</taxon>
        <taxon>Metapseudomonas</taxon>
    </lineage>
</organism>
<dbReference type="PANTHER" id="PTHR43047:SF72">
    <property type="entry name" value="OSMOSENSING HISTIDINE PROTEIN KINASE SLN1"/>
    <property type="match status" value="1"/>
</dbReference>
<dbReference type="SMART" id="SM00387">
    <property type="entry name" value="HATPase_c"/>
    <property type="match status" value="1"/>
</dbReference>
<evidence type="ECO:0000256" key="3">
    <source>
        <dbReference type="ARBA" id="ARBA00022553"/>
    </source>
</evidence>
<feature type="signal peptide" evidence="11">
    <location>
        <begin position="1"/>
        <end position="23"/>
    </location>
</feature>
<feature type="transmembrane region" description="Helical" evidence="10">
    <location>
        <begin position="537"/>
        <end position="558"/>
    </location>
</feature>
<keyword evidence="10" id="KW-1133">Transmembrane helix</keyword>
<dbReference type="Pfam" id="PF00497">
    <property type="entry name" value="SBP_bac_3"/>
    <property type="match status" value="2"/>
</dbReference>
<feature type="chain" id="PRO_5023838894" description="histidine kinase" evidence="11">
    <location>
        <begin position="24"/>
        <end position="1206"/>
    </location>
</feature>
<evidence type="ECO:0000256" key="11">
    <source>
        <dbReference type="SAM" id="SignalP"/>
    </source>
</evidence>
<dbReference type="InterPro" id="IPR003594">
    <property type="entry name" value="HATPase_dom"/>
</dbReference>
<dbReference type="InterPro" id="IPR049871">
    <property type="entry name" value="BvgS-like_periplasmic2"/>
</dbReference>
<dbReference type="KEGG" id="plal:FXN65_09635"/>
<evidence type="ECO:0000313" key="16">
    <source>
        <dbReference type="Proteomes" id="UP000327179"/>
    </source>
</evidence>
<accession>A0A5J6QNA4</accession>
<dbReference type="InterPro" id="IPR049870">
    <property type="entry name" value="BvgS-like_periplasmic1"/>
</dbReference>
<dbReference type="InterPro" id="IPR004358">
    <property type="entry name" value="Sig_transdc_His_kin-like_C"/>
</dbReference>
<evidence type="ECO:0000256" key="4">
    <source>
        <dbReference type="ARBA" id="ARBA00022679"/>
    </source>
</evidence>
<dbReference type="Gene3D" id="1.10.287.130">
    <property type="match status" value="1"/>
</dbReference>
<dbReference type="SUPFAM" id="SSF55785">
    <property type="entry name" value="PYP-like sensor domain (PAS domain)"/>
    <property type="match status" value="1"/>
</dbReference>
<dbReference type="CDD" id="cd13705">
    <property type="entry name" value="PBP2_BvgS_D1"/>
    <property type="match status" value="1"/>
</dbReference>
<dbReference type="Gene3D" id="3.30.450.20">
    <property type="entry name" value="PAS domain"/>
    <property type="match status" value="1"/>
</dbReference>
<evidence type="ECO:0000256" key="6">
    <source>
        <dbReference type="ARBA" id="ARBA00022741"/>
    </source>
</evidence>
<dbReference type="PROSITE" id="PS50113">
    <property type="entry name" value="PAC"/>
    <property type="match status" value="1"/>
</dbReference>
<feature type="domain" description="Response regulatory" evidence="13">
    <location>
        <begin position="963"/>
        <end position="1082"/>
    </location>
</feature>
<dbReference type="Pfam" id="PF02518">
    <property type="entry name" value="HATPase_c"/>
    <property type="match status" value="1"/>
</dbReference>
<evidence type="ECO:0000313" key="15">
    <source>
        <dbReference type="EMBL" id="QEY62316.1"/>
    </source>
</evidence>
<evidence type="ECO:0000256" key="8">
    <source>
        <dbReference type="ARBA" id="ARBA00023012"/>
    </source>
</evidence>
<dbReference type="GO" id="GO:0000155">
    <property type="term" value="F:phosphorelay sensor kinase activity"/>
    <property type="evidence" value="ECO:0007669"/>
    <property type="project" value="InterPro"/>
</dbReference>
<dbReference type="EMBL" id="CP043311">
    <property type="protein sequence ID" value="QEY62316.1"/>
    <property type="molecule type" value="Genomic_DNA"/>
</dbReference>
<evidence type="ECO:0000256" key="7">
    <source>
        <dbReference type="ARBA" id="ARBA00022777"/>
    </source>
</evidence>
<evidence type="ECO:0000256" key="2">
    <source>
        <dbReference type="ARBA" id="ARBA00012438"/>
    </source>
</evidence>
<dbReference type="Pfam" id="PF00072">
    <property type="entry name" value="Response_reg"/>
    <property type="match status" value="1"/>
</dbReference>
<dbReference type="RefSeq" id="WP_151132948.1">
    <property type="nucleotide sequence ID" value="NZ_CP043311.1"/>
</dbReference>
<evidence type="ECO:0000256" key="1">
    <source>
        <dbReference type="ARBA" id="ARBA00000085"/>
    </source>
</evidence>
<dbReference type="InterPro" id="IPR000014">
    <property type="entry name" value="PAS"/>
</dbReference>
<dbReference type="Pfam" id="PF00512">
    <property type="entry name" value="HisKA"/>
    <property type="match status" value="1"/>
</dbReference>
<sequence>MRPIALFICLLLAGTLPPAICMADDQRSLELLGRSQARDLRVPLEERDKRWLQEKRVLRIGTNEPDFPPFDITASGQDYEGVTADFVRLITQSIGVETEVVRFADRELARNALRSGKIDLLGNSMDGDSASPGLSRSIAYMQQQPVMVTRIDDRRAASGNLDGLRLAYSTEGPSLEMLCQAYPNARSVRYDSVRSALQSVAFDQSDVFIGDAIAANYLIRQGYLINLRMTNFAGFDGGGVSFSVARGNESLLRILDAAISAIPDSMRTEILKRWGGGAGMFLDNLRPQLTKREMHWLERHGPARLVVDETFEPMTFFNSQGQFRGIVPDLLDLIRQRTGLEFEVSARSSAQDMLADLRARRADMAATLFSTPERSQSLSFTRPYFSTSSVLVVRDSDDSPQGLDDLDGRTLAIPAGHSLIPYIRDHYPKLLLQDVETGIQGLSGVVEGRFDAALHAMASSTFLINRYYPGRLRIADTVGRDPGRFAFAVSRNAPELRSILDKALLSISPDELGSLINRWYTRAEEVDSRWIEYQARLYQVGFVFLLVAMVFAAWVLYLRRQVRRREREQRRLNDQLAFKRSLIDGIPFPLSVRDLDGCTITCNRSFIEAIGVPREALIGRRLAKVEGLHADAGIELGVLEELSRRALEEGEALFRDQQLHLRECVLEVSCWAIPYRDARQRVRGLICGWVDITERKRLMEELRQAKEQAESANVAKSSFLATMSHEIRTPLNAITGMLELALKRERLDREAIRVARSSADSLLALIGDILDIAKIESGRMTLEPGRQSPRALTESVIRVFEGLARQKGLQLSLSLDMQSEDDVLVDPSCYKQILSNLVSNAIKFTDQGAIRVELEARPVDDEQLQLIVVVEDSGIGIAEEDQKRLFQPFTQVAGSMNAGRGGTGLGLSICRRLVDMMDGQVDMRSETGVGTRMAVSLCLPRLEPLPTVAESPEVGDLPAGALRVLVVDDHPINRMMLVQQLEQLGQTAQQAENGEQALRFWMASVFDLIITDCNMPVMDGYELVRRIRKHERERDTQPALIVGLTANAQPEELVRCRESGMDDCLFKPIGLEGLQRYLLRVLDPDAGLGWAEHSVRFDLSQLDRATGGSPEVARLLLHELHKANEADTQEMASLLREERWDDLERLVHKIKGAMELIDAQPLLAHCIAFGAAHRRGANVAELMRLGVAIGKSLGGLQRELELLLGG</sequence>
<evidence type="ECO:0000259" key="13">
    <source>
        <dbReference type="PROSITE" id="PS50110"/>
    </source>
</evidence>
<dbReference type="InterPro" id="IPR036890">
    <property type="entry name" value="HATPase_C_sf"/>
</dbReference>
<dbReference type="Gene3D" id="3.40.190.10">
    <property type="entry name" value="Periplasmic binding protein-like II"/>
    <property type="match status" value="4"/>
</dbReference>
<keyword evidence="16" id="KW-1185">Reference proteome</keyword>
<dbReference type="CDD" id="cd00082">
    <property type="entry name" value="HisKA"/>
    <property type="match status" value="1"/>
</dbReference>
<dbReference type="AlphaFoldDB" id="A0A5J6QNA4"/>
<dbReference type="InterPro" id="IPR035965">
    <property type="entry name" value="PAS-like_dom_sf"/>
</dbReference>
<feature type="domain" description="Histidine kinase" evidence="12">
    <location>
        <begin position="722"/>
        <end position="941"/>
    </location>
</feature>